<dbReference type="GO" id="GO:0005737">
    <property type="term" value="C:cytoplasm"/>
    <property type="evidence" value="ECO:0007669"/>
    <property type="project" value="TreeGrafter"/>
</dbReference>
<dbReference type="InterPro" id="IPR036069">
    <property type="entry name" value="DUF34/NIF3_sf"/>
</dbReference>
<evidence type="ECO:0000256" key="2">
    <source>
        <dbReference type="ARBA" id="ARBA00022112"/>
    </source>
</evidence>
<feature type="binding site" evidence="5">
    <location>
        <position position="66"/>
    </location>
    <ligand>
        <name>a divalent metal cation</name>
        <dbReference type="ChEBI" id="CHEBI:60240"/>
        <label>1</label>
    </ligand>
</feature>
<evidence type="ECO:0000256" key="1">
    <source>
        <dbReference type="ARBA" id="ARBA00006964"/>
    </source>
</evidence>
<proteinExistence type="inferred from homology"/>
<dbReference type="InterPro" id="IPR017221">
    <property type="entry name" value="DUF34/NIF3_bac"/>
</dbReference>
<gene>
    <name evidence="6" type="ORF">A7K91_23525</name>
</gene>
<reference evidence="6 7" key="1">
    <citation type="submission" date="2016-05" db="EMBL/GenBank/DDBJ databases">
        <title>Paenibacillus oryzae. sp. nov., isolated from the rice root.</title>
        <authorList>
            <person name="Zhang J."/>
            <person name="Zhang X."/>
        </authorList>
    </citation>
    <scope>NUCLEOTIDE SEQUENCE [LARGE SCALE GENOMIC DNA]</scope>
    <source>
        <strain evidence="6 7">1DrF-4</strain>
    </source>
</reference>
<organism evidence="6 7">
    <name type="scientific">Paenibacillus oryzae</name>
    <dbReference type="NCBI Taxonomy" id="1844972"/>
    <lineage>
        <taxon>Bacteria</taxon>
        <taxon>Bacillati</taxon>
        <taxon>Bacillota</taxon>
        <taxon>Bacilli</taxon>
        <taxon>Bacillales</taxon>
        <taxon>Paenibacillaceae</taxon>
        <taxon>Paenibacillus</taxon>
    </lineage>
</organism>
<dbReference type="FunFam" id="3.30.70.120:FF:000006">
    <property type="entry name" value="GTP cyclohydrolase 1 type 2 homolog"/>
    <property type="match status" value="1"/>
</dbReference>
<accession>A0A1A5YBV9</accession>
<feature type="binding site" evidence="5">
    <location>
        <position position="105"/>
    </location>
    <ligand>
        <name>a divalent metal cation</name>
        <dbReference type="ChEBI" id="CHEBI:60240"/>
        <label>1</label>
    </ligand>
</feature>
<dbReference type="PANTHER" id="PTHR13799:SF14">
    <property type="entry name" value="GTP CYCLOHYDROLASE 1 TYPE 2 HOMOLOG"/>
    <property type="match status" value="1"/>
</dbReference>
<dbReference type="AlphaFoldDB" id="A0A1A5YBV9"/>
<dbReference type="InterPro" id="IPR015867">
    <property type="entry name" value="N-reg_PII/ATP_PRibTrfase_C"/>
</dbReference>
<dbReference type="PIRSF" id="PIRSF037489">
    <property type="entry name" value="UCP037489_NIF3_YqfO"/>
    <property type="match status" value="1"/>
</dbReference>
<evidence type="ECO:0000256" key="3">
    <source>
        <dbReference type="ARBA" id="ARBA00022723"/>
    </source>
</evidence>
<feature type="binding site" evidence="5">
    <location>
        <position position="333"/>
    </location>
    <ligand>
        <name>a divalent metal cation</name>
        <dbReference type="ChEBI" id="CHEBI:60240"/>
        <label>1</label>
    </ligand>
</feature>
<keyword evidence="3 4" id="KW-0479">Metal-binding</keyword>
<dbReference type="Pfam" id="PF01784">
    <property type="entry name" value="DUF34_NIF3"/>
    <property type="match status" value="1"/>
</dbReference>
<dbReference type="Gene3D" id="3.30.70.120">
    <property type="match status" value="1"/>
</dbReference>
<evidence type="ECO:0000256" key="5">
    <source>
        <dbReference type="PIRSR" id="PIRSR602678-1"/>
    </source>
</evidence>
<dbReference type="STRING" id="1844972.A7K91_23525"/>
<dbReference type="OrthoDB" id="9792792at2"/>
<protein>
    <recommendedName>
        <fullName evidence="2 4">GTP cyclohydrolase 1 type 2 homolog</fullName>
    </recommendedName>
</protein>
<sequence length="373" mass="40965">MFANGQSIISLMEQLAPKHYAVENDKIGLQLGTLSKEIPKALVALDVTDEVVDEAIRLGANLIIAHHAIIYRPLAKLDTSTPAGKLYEKLIKHDIAVYISHTNLDVADGGINDWLADQAGIEEQGRKSLEDIHTDKLYKLVVFVPESHVEDVLQSIWRTGAGEIGNYSCCSFTSKGTGTFLPGEGTNPFIGSQGRLERADEVRIETIVPYSVHRKTVSAMLKAHPYEEVAYDLYPVDLKGRSFGLGRYGKLTQPATLNELALRLKTAFDVPMLRVVGPPDRVIHKAAVLGGAGARYVNRAMFAGVDVLITGDIDYHTAHDALAAGMTIIDAGHNIEKVMKQKVADWLNNELAKNKWKTEVIASRLNTEPFVFI</sequence>
<dbReference type="GO" id="GO:0046872">
    <property type="term" value="F:metal ion binding"/>
    <property type="evidence" value="ECO:0007669"/>
    <property type="project" value="UniProtKB-UniRule"/>
</dbReference>
<dbReference type="RefSeq" id="WP_068686656.1">
    <property type="nucleotide sequence ID" value="NZ_LYPA01000075.1"/>
</dbReference>
<keyword evidence="7" id="KW-1185">Reference proteome</keyword>
<dbReference type="SUPFAM" id="SSF102705">
    <property type="entry name" value="NIF3 (NGG1p interacting factor 3)-like"/>
    <property type="match status" value="1"/>
</dbReference>
<feature type="binding site" evidence="5">
    <location>
        <position position="336"/>
    </location>
    <ligand>
        <name>a divalent metal cation</name>
        <dbReference type="ChEBI" id="CHEBI:60240"/>
        <label>1</label>
    </ligand>
</feature>
<evidence type="ECO:0000313" key="7">
    <source>
        <dbReference type="Proteomes" id="UP000092024"/>
    </source>
</evidence>
<comment type="caution">
    <text evidence="6">The sequence shown here is derived from an EMBL/GenBank/DDBJ whole genome shotgun (WGS) entry which is preliminary data.</text>
</comment>
<feature type="binding site" evidence="5">
    <location>
        <position position="67"/>
    </location>
    <ligand>
        <name>a divalent metal cation</name>
        <dbReference type="ChEBI" id="CHEBI:60240"/>
        <label>1</label>
    </ligand>
</feature>
<dbReference type="InterPro" id="IPR002678">
    <property type="entry name" value="DUF34/NIF3"/>
</dbReference>
<name>A0A1A5YBV9_9BACL</name>
<dbReference type="Gene3D" id="3.40.1390.30">
    <property type="entry name" value="NIF3 (NGG1p interacting factor 3)-like"/>
    <property type="match status" value="1"/>
</dbReference>
<evidence type="ECO:0000256" key="4">
    <source>
        <dbReference type="PIRNR" id="PIRNR037489"/>
    </source>
</evidence>
<dbReference type="NCBIfam" id="TIGR00486">
    <property type="entry name" value="YbgI_SA1388"/>
    <property type="match status" value="1"/>
</dbReference>
<dbReference type="EMBL" id="LYPA01000075">
    <property type="protein sequence ID" value="OBR63078.1"/>
    <property type="molecule type" value="Genomic_DNA"/>
</dbReference>
<evidence type="ECO:0000313" key="6">
    <source>
        <dbReference type="EMBL" id="OBR63078.1"/>
    </source>
</evidence>
<dbReference type="PANTHER" id="PTHR13799">
    <property type="entry name" value="NGG1 INTERACTING FACTOR 3"/>
    <property type="match status" value="1"/>
</dbReference>
<dbReference type="FunFam" id="3.40.1390.30:FF:000001">
    <property type="entry name" value="GTP cyclohydrolase 1 type 2"/>
    <property type="match status" value="1"/>
</dbReference>
<comment type="similarity">
    <text evidence="1 4">Belongs to the GTP cyclohydrolase I type 2/NIF3 family.</text>
</comment>
<dbReference type="Proteomes" id="UP000092024">
    <property type="component" value="Unassembled WGS sequence"/>
</dbReference>